<name>A0A1C3WII2_9BRAD</name>
<keyword evidence="2" id="KW-1185">Reference proteome</keyword>
<protein>
    <submittedName>
        <fullName evidence="1">Uncharacterized protein</fullName>
    </submittedName>
</protein>
<sequence length="80" mass="8335">MWGDSAAYTAVVPGKRSADPGPITTGRSLAKIRSCQPATNHSLGLWSRIGARLRARLSGTTAECGSLTAHVIPQPVHVGN</sequence>
<evidence type="ECO:0000313" key="2">
    <source>
        <dbReference type="Proteomes" id="UP000199184"/>
    </source>
</evidence>
<reference evidence="2" key="1">
    <citation type="submission" date="2016-08" db="EMBL/GenBank/DDBJ databases">
        <authorList>
            <person name="Varghese N."/>
            <person name="Submissions Spin"/>
        </authorList>
    </citation>
    <scope>NUCLEOTIDE SEQUENCE [LARGE SCALE GENOMIC DNA]</scope>
    <source>
        <strain evidence="2">ERR11</strain>
    </source>
</reference>
<proteinExistence type="predicted"/>
<dbReference type="EMBL" id="FMAI01000008">
    <property type="protein sequence ID" value="SCB39853.1"/>
    <property type="molecule type" value="Genomic_DNA"/>
</dbReference>
<gene>
    <name evidence="1" type="ORF">GA0061098_100846</name>
</gene>
<dbReference type="AlphaFoldDB" id="A0A1C3WII2"/>
<accession>A0A1C3WII2</accession>
<organism evidence="1 2">
    <name type="scientific">Bradyrhizobium shewense</name>
    <dbReference type="NCBI Taxonomy" id="1761772"/>
    <lineage>
        <taxon>Bacteria</taxon>
        <taxon>Pseudomonadati</taxon>
        <taxon>Pseudomonadota</taxon>
        <taxon>Alphaproteobacteria</taxon>
        <taxon>Hyphomicrobiales</taxon>
        <taxon>Nitrobacteraceae</taxon>
        <taxon>Bradyrhizobium</taxon>
    </lineage>
</organism>
<evidence type="ECO:0000313" key="1">
    <source>
        <dbReference type="EMBL" id="SCB39853.1"/>
    </source>
</evidence>
<dbReference type="Proteomes" id="UP000199184">
    <property type="component" value="Unassembled WGS sequence"/>
</dbReference>